<evidence type="ECO:0000256" key="1">
    <source>
        <dbReference type="SAM" id="MobiDB-lite"/>
    </source>
</evidence>
<evidence type="ECO:0000313" key="3">
    <source>
        <dbReference type="EMBL" id="GAE27426.1"/>
    </source>
</evidence>
<reference evidence="3" key="1">
    <citation type="journal article" date="2014" name="Genome Announc.">
        <title>Draft Genome Sequences of Three Alkaliphilic Bacillus Strains, Bacillus wakoensis JCM 9140T, Bacillus akibai JCM 9157T, and Bacillus hemicellulosilyticus JCM 9152T.</title>
        <authorList>
            <person name="Yuki M."/>
            <person name="Oshima K."/>
            <person name="Suda W."/>
            <person name="Oshida Y."/>
            <person name="Kitamura K."/>
            <person name="Iida T."/>
            <person name="Hattori M."/>
            <person name="Ohkuma M."/>
        </authorList>
    </citation>
    <scope>NUCLEOTIDE SEQUENCE [LARGE SCALE GENOMIC DNA]</scope>
    <source>
        <strain evidence="3">JCM 9140</strain>
    </source>
</reference>
<dbReference type="EMBL" id="BAUT01000050">
    <property type="protein sequence ID" value="GAE27426.1"/>
    <property type="molecule type" value="Genomic_DNA"/>
</dbReference>
<dbReference type="STRING" id="1236970.JCM9140_3573"/>
<feature type="signal peptide" evidence="2">
    <location>
        <begin position="1"/>
        <end position="17"/>
    </location>
</feature>
<keyword evidence="3" id="KW-0675">Receptor</keyword>
<keyword evidence="2" id="KW-0732">Signal</keyword>
<proteinExistence type="predicted"/>
<dbReference type="CDD" id="cd13567">
    <property type="entry name" value="PBP2_TtGluBP"/>
    <property type="match status" value="1"/>
</dbReference>
<keyword evidence="4" id="KW-1185">Reference proteome</keyword>
<protein>
    <submittedName>
        <fullName evidence="3">TRAP transporter solute receptor</fullName>
    </submittedName>
</protein>
<comment type="caution">
    <text evidence="3">The sequence shown here is derived from an EMBL/GenBank/DDBJ whole genome shotgun (WGS) entry which is preliminary data.</text>
</comment>
<dbReference type="RefSeq" id="WP_034748674.1">
    <property type="nucleotide sequence ID" value="NZ_BAUT01000050.1"/>
</dbReference>
<accession>W4Q5U5</accession>
<dbReference type="SUPFAM" id="SSF53850">
    <property type="entry name" value="Periplasmic binding protein-like II"/>
    <property type="match status" value="1"/>
</dbReference>
<gene>
    <name evidence="3" type="ORF">JCM9140_3573</name>
</gene>
<feature type="region of interest" description="Disordered" evidence="1">
    <location>
        <begin position="26"/>
        <end position="50"/>
    </location>
</feature>
<feature type="chain" id="PRO_5038396622" evidence="2">
    <location>
        <begin position="18"/>
        <end position="340"/>
    </location>
</feature>
<evidence type="ECO:0000313" key="4">
    <source>
        <dbReference type="Proteomes" id="UP000018890"/>
    </source>
</evidence>
<dbReference type="PROSITE" id="PS51257">
    <property type="entry name" value="PROKAR_LIPOPROTEIN"/>
    <property type="match status" value="1"/>
</dbReference>
<dbReference type="Gene3D" id="3.40.190.10">
    <property type="entry name" value="Periplasmic binding protein-like II"/>
    <property type="match status" value="2"/>
</dbReference>
<dbReference type="PANTHER" id="PTHR42941">
    <property type="entry name" value="SLL1037 PROTEIN"/>
    <property type="match status" value="1"/>
</dbReference>
<dbReference type="InterPro" id="IPR011852">
    <property type="entry name" value="TRAP_TAXI"/>
</dbReference>
<feature type="compositionally biased region" description="Acidic residues" evidence="1">
    <location>
        <begin position="26"/>
        <end position="45"/>
    </location>
</feature>
<dbReference type="AlphaFoldDB" id="W4Q5U5"/>
<evidence type="ECO:0000256" key="2">
    <source>
        <dbReference type="SAM" id="SignalP"/>
    </source>
</evidence>
<dbReference type="Proteomes" id="UP000018890">
    <property type="component" value="Unassembled WGS sequence"/>
</dbReference>
<dbReference type="OrthoDB" id="9776669at2"/>
<sequence>MKKLSFLMMLALMLVLAACGGAGEAEPEADGGADAGEAETEDAGEADAGGFTDITVMTGGEQGVYFPLGAALANNIINANIENVLAASFSSGASVVNINGLVDGDADLALAQNDIAYYASEGINMFEEDGALEGFQGIATLYPEVVQIITAADSGIETVEDLVGKRIAVGDIGSGAEANARQILEIHDITYDDISAEYMSFGDAAGAIQDGNIDAAFITGGLPTGAVEQLNAQKDISLVSISADKVAELTAEYPYYTDFTVSADTYGTAADASTVAVLAMLVVSSDMDEDLVYEITKAMFENSDQFASAHQQGENITLETALDGMSIDVHPGAQRYYDEN</sequence>
<name>W4Q5U5_9BACI</name>
<dbReference type="Pfam" id="PF16868">
    <property type="entry name" value="NMT1_3"/>
    <property type="match status" value="1"/>
</dbReference>
<dbReference type="PANTHER" id="PTHR42941:SF1">
    <property type="entry name" value="SLL1037 PROTEIN"/>
    <property type="match status" value="1"/>
</dbReference>
<dbReference type="NCBIfam" id="TIGR02122">
    <property type="entry name" value="TRAP_TAXI"/>
    <property type="match status" value="1"/>
</dbReference>
<organism evidence="3 4">
    <name type="scientific">Halalkalibacter wakoensis JCM 9140</name>
    <dbReference type="NCBI Taxonomy" id="1236970"/>
    <lineage>
        <taxon>Bacteria</taxon>
        <taxon>Bacillati</taxon>
        <taxon>Bacillota</taxon>
        <taxon>Bacilli</taxon>
        <taxon>Bacillales</taxon>
        <taxon>Bacillaceae</taxon>
        <taxon>Halalkalibacter</taxon>
    </lineage>
</organism>